<evidence type="ECO:0000313" key="2">
    <source>
        <dbReference type="Proteomes" id="UP000308600"/>
    </source>
</evidence>
<dbReference type="Proteomes" id="UP000308600">
    <property type="component" value="Unassembled WGS sequence"/>
</dbReference>
<keyword evidence="2" id="KW-1185">Reference proteome</keyword>
<accession>A0ACD3B2E1</accession>
<organism evidence="1 2">
    <name type="scientific">Pluteus cervinus</name>
    <dbReference type="NCBI Taxonomy" id="181527"/>
    <lineage>
        <taxon>Eukaryota</taxon>
        <taxon>Fungi</taxon>
        <taxon>Dikarya</taxon>
        <taxon>Basidiomycota</taxon>
        <taxon>Agaricomycotina</taxon>
        <taxon>Agaricomycetes</taxon>
        <taxon>Agaricomycetidae</taxon>
        <taxon>Agaricales</taxon>
        <taxon>Pluteineae</taxon>
        <taxon>Pluteaceae</taxon>
        <taxon>Pluteus</taxon>
    </lineage>
</organism>
<protein>
    <submittedName>
        <fullName evidence="1">Uncharacterized protein</fullName>
    </submittedName>
</protein>
<evidence type="ECO:0000313" key="1">
    <source>
        <dbReference type="EMBL" id="TFK71946.1"/>
    </source>
</evidence>
<name>A0ACD3B2E1_9AGAR</name>
<proteinExistence type="predicted"/>
<reference evidence="1 2" key="1">
    <citation type="journal article" date="2019" name="Nat. Ecol. Evol.">
        <title>Megaphylogeny resolves global patterns of mushroom evolution.</title>
        <authorList>
            <person name="Varga T."/>
            <person name="Krizsan K."/>
            <person name="Foldi C."/>
            <person name="Dima B."/>
            <person name="Sanchez-Garcia M."/>
            <person name="Sanchez-Ramirez S."/>
            <person name="Szollosi G.J."/>
            <person name="Szarkandi J.G."/>
            <person name="Papp V."/>
            <person name="Albert L."/>
            <person name="Andreopoulos W."/>
            <person name="Angelini C."/>
            <person name="Antonin V."/>
            <person name="Barry K.W."/>
            <person name="Bougher N.L."/>
            <person name="Buchanan P."/>
            <person name="Buyck B."/>
            <person name="Bense V."/>
            <person name="Catcheside P."/>
            <person name="Chovatia M."/>
            <person name="Cooper J."/>
            <person name="Damon W."/>
            <person name="Desjardin D."/>
            <person name="Finy P."/>
            <person name="Geml J."/>
            <person name="Haridas S."/>
            <person name="Hughes K."/>
            <person name="Justo A."/>
            <person name="Karasinski D."/>
            <person name="Kautmanova I."/>
            <person name="Kiss B."/>
            <person name="Kocsube S."/>
            <person name="Kotiranta H."/>
            <person name="LaButti K.M."/>
            <person name="Lechner B.E."/>
            <person name="Liimatainen K."/>
            <person name="Lipzen A."/>
            <person name="Lukacs Z."/>
            <person name="Mihaltcheva S."/>
            <person name="Morgado L.N."/>
            <person name="Niskanen T."/>
            <person name="Noordeloos M.E."/>
            <person name="Ohm R.A."/>
            <person name="Ortiz-Santana B."/>
            <person name="Ovrebo C."/>
            <person name="Racz N."/>
            <person name="Riley R."/>
            <person name="Savchenko A."/>
            <person name="Shiryaev A."/>
            <person name="Soop K."/>
            <person name="Spirin V."/>
            <person name="Szebenyi C."/>
            <person name="Tomsovsky M."/>
            <person name="Tulloss R.E."/>
            <person name="Uehling J."/>
            <person name="Grigoriev I.V."/>
            <person name="Vagvolgyi C."/>
            <person name="Papp T."/>
            <person name="Martin F.M."/>
            <person name="Miettinen O."/>
            <person name="Hibbett D.S."/>
            <person name="Nagy L.G."/>
        </authorList>
    </citation>
    <scope>NUCLEOTIDE SEQUENCE [LARGE SCALE GENOMIC DNA]</scope>
    <source>
        <strain evidence="1 2">NL-1719</strain>
    </source>
</reference>
<sequence>MEFHDNAEITSPNSTFNSSKASHHYDGNANVTHGNTTTNTWDHSTGNTADNSHNANTYTGGNHVGGSARVGGDLISHINSAPNGHQGLPATGPAPNPHLNPYPGGYGMPPGNWPTPPPPQQYQQPQGTPAGTPQYGYPGLYPPPQWGLQPGPFQPFWAPAPVEQTGGATPPTTSNGGGTTSP</sequence>
<dbReference type="EMBL" id="ML208291">
    <property type="protein sequence ID" value="TFK71946.1"/>
    <property type="molecule type" value="Genomic_DNA"/>
</dbReference>
<gene>
    <name evidence="1" type="ORF">BDN72DRAFT_957670</name>
</gene>